<gene>
    <name evidence="4" type="ORF">Q75_02145</name>
</gene>
<dbReference type="PATRIC" id="fig|1150625.3.peg.456"/>
<protein>
    <recommendedName>
        <fullName evidence="3">HTH tetR-type domain-containing protein</fullName>
    </recommendedName>
</protein>
<evidence type="ECO:0000313" key="4">
    <source>
        <dbReference type="EMBL" id="KUP08851.1"/>
    </source>
</evidence>
<dbReference type="InterPro" id="IPR001647">
    <property type="entry name" value="HTH_TetR"/>
</dbReference>
<keyword evidence="5" id="KW-1185">Reference proteome</keyword>
<dbReference type="STRING" id="1150625.Q75_02145"/>
<reference evidence="4 5" key="1">
    <citation type="journal article" date="2016" name="Front. Microbiol.">
        <title>Microevolution Analysis of Bacillus coahuilensis Unveils Differences in Phosphorus Acquisition Strategies and Their Regulation.</title>
        <authorList>
            <person name="Gomez-Lunar Z."/>
            <person name="Hernandez-Gonzalez I."/>
            <person name="Rodriguez-Torres M.D."/>
            <person name="Souza V."/>
            <person name="Olmedo-Alvarez G."/>
        </authorList>
    </citation>
    <scope>NUCLEOTIDE SEQUENCE [LARGE SCALE GENOMIC DNA]</scope>
    <source>
        <strain evidence="5">p1.1.43</strain>
    </source>
</reference>
<dbReference type="SUPFAM" id="SSF46689">
    <property type="entry name" value="Homeodomain-like"/>
    <property type="match status" value="1"/>
</dbReference>
<evidence type="ECO:0000256" key="1">
    <source>
        <dbReference type="ARBA" id="ARBA00023125"/>
    </source>
</evidence>
<dbReference type="InterPro" id="IPR009057">
    <property type="entry name" value="Homeodomain-like_sf"/>
</dbReference>
<dbReference type="OrthoDB" id="9814703at2"/>
<name>A0A147KBW8_9BACI</name>
<dbReference type="GO" id="GO:0003677">
    <property type="term" value="F:DNA binding"/>
    <property type="evidence" value="ECO:0007669"/>
    <property type="project" value="UniProtKB-UniRule"/>
</dbReference>
<evidence type="ECO:0000259" key="3">
    <source>
        <dbReference type="PROSITE" id="PS50977"/>
    </source>
</evidence>
<dbReference type="EMBL" id="LDYG01000007">
    <property type="protein sequence ID" value="KUP08851.1"/>
    <property type="molecule type" value="Genomic_DNA"/>
</dbReference>
<feature type="domain" description="HTH tetR-type" evidence="3">
    <location>
        <begin position="13"/>
        <end position="73"/>
    </location>
</feature>
<feature type="DNA-binding region" description="H-T-H motif" evidence="2">
    <location>
        <begin position="36"/>
        <end position="55"/>
    </location>
</feature>
<dbReference type="RefSeq" id="WP_059350201.1">
    <property type="nucleotide sequence ID" value="NZ_LDYG01000007.1"/>
</dbReference>
<evidence type="ECO:0000313" key="5">
    <source>
        <dbReference type="Proteomes" id="UP000074108"/>
    </source>
</evidence>
<organism evidence="4 5">
    <name type="scientific">Bacillus coahuilensis p1.1.43</name>
    <dbReference type="NCBI Taxonomy" id="1150625"/>
    <lineage>
        <taxon>Bacteria</taxon>
        <taxon>Bacillati</taxon>
        <taxon>Bacillota</taxon>
        <taxon>Bacilli</taxon>
        <taxon>Bacillales</taxon>
        <taxon>Bacillaceae</taxon>
        <taxon>Bacillus</taxon>
    </lineage>
</organism>
<dbReference type="Pfam" id="PF17929">
    <property type="entry name" value="TetR_C_34"/>
    <property type="match status" value="1"/>
</dbReference>
<dbReference type="Gene3D" id="1.10.357.10">
    <property type="entry name" value="Tetracycline Repressor, domain 2"/>
    <property type="match status" value="1"/>
</dbReference>
<evidence type="ECO:0000256" key="2">
    <source>
        <dbReference type="PROSITE-ProRule" id="PRU00335"/>
    </source>
</evidence>
<keyword evidence="1 2" id="KW-0238">DNA-binding</keyword>
<dbReference type="AlphaFoldDB" id="A0A147KBW8"/>
<proteinExistence type="predicted"/>
<dbReference type="Pfam" id="PF00440">
    <property type="entry name" value="TetR_N"/>
    <property type="match status" value="1"/>
</dbReference>
<dbReference type="Proteomes" id="UP000074108">
    <property type="component" value="Unassembled WGS sequence"/>
</dbReference>
<dbReference type="InterPro" id="IPR041483">
    <property type="entry name" value="TetR_C_34"/>
</dbReference>
<comment type="caution">
    <text evidence="4">The sequence shown here is derived from an EMBL/GenBank/DDBJ whole genome shotgun (WGS) entry which is preliminary data.</text>
</comment>
<accession>A0A147KBW8</accession>
<sequence length="217" mass="25478">MTFERARNEENKRIRLEEIKSAAIKLFDHYPYHEITLAKIGKEINFTRANLYKYVSSKEDIYIHIMLDEIKHVVDEMEITLMTEDQLDAKSFAYSWALLLDKNPRYLKLFSLLFTILEQNATLETLVEFKNELATINLRISKVIQHNFPEFNDQDVAKLLHMSFAYIISGYSFCQPSDLQREATKLSHYSYTFPNFVDSFTETLVLIVNGMRLGKIV</sequence>
<dbReference type="PROSITE" id="PS50977">
    <property type="entry name" value="HTH_TETR_2"/>
    <property type="match status" value="1"/>
</dbReference>